<keyword evidence="1" id="KW-0813">Transport</keyword>
<dbReference type="Proteomes" id="UP000480350">
    <property type="component" value="Unassembled WGS sequence"/>
</dbReference>
<evidence type="ECO:0000256" key="5">
    <source>
        <dbReference type="ARBA" id="ARBA00023004"/>
    </source>
</evidence>
<evidence type="ECO:0000256" key="6">
    <source>
        <dbReference type="PIRSR" id="PIRSR000027-1"/>
    </source>
</evidence>
<dbReference type="InterPro" id="IPR002321">
    <property type="entry name" value="Cyt_c_II"/>
</dbReference>
<feature type="chain" id="PRO_5028913594" evidence="8">
    <location>
        <begin position="24"/>
        <end position="159"/>
    </location>
</feature>
<dbReference type="RefSeq" id="WP_160763146.1">
    <property type="nucleotide sequence ID" value="NZ_WUPT01000001.1"/>
</dbReference>
<dbReference type="Gene3D" id="1.20.120.10">
    <property type="entry name" value="Cytochrome c/b562"/>
    <property type="match status" value="1"/>
</dbReference>
<organism evidence="9 10">
    <name type="scientific">Kangsaoukella pontilimi</name>
    <dbReference type="NCBI Taxonomy" id="2691042"/>
    <lineage>
        <taxon>Bacteria</taxon>
        <taxon>Pseudomonadati</taxon>
        <taxon>Pseudomonadota</taxon>
        <taxon>Alphaproteobacteria</taxon>
        <taxon>Rhodobacterales</taxon>
        <taxon>Paracoccaceae</taxon>
        <taxon>Kangsaoukella</taxon>
    </lineage>
</organism>
<feature type="binding site" description="axial binding residue" evidence="6">
    <location>
        <position position="151"/>
    </location>
    <ligand>
        <name>heme c</name>
        <dbReference type="ChEBI" id="CHEBI:61717"/>
    </ligand>
    <ligandPart>
        <name>Fe</name>
        <dbReference type="ChEBI" id="CHEBI:18248"/>
    </ligandPart>
</feature>
<evidence type="ECO:0000313" key="9">
    <source>
        <dbReference type="EMBL" id="MXQ07265.1"/>
    </source>
</evidence>
<keyword evidence="4" id="KW-0249">Electron transport</keyword>
<feature type="signal peptide" evidence="8">
    <location>
        <begin position="1"/>
        <end position="23"/>
    </location>
</feature>
<dbReference type="AlphaFoldDB" id="A0A7C9IRT1"/>
<evidence type="ECO:0000256" key="1">
    <source>
        <dbReference type="ARBA" id="ARBA00022448"/>
    </source>
</evidence>
<dbReference type="SUPFAM" id="SSF47175">
    <property type="entry name" value="Cytochromes"/>
    <property type="match status" value="1"/>
</dbReference>
<evidence type="ECO:0000256" key="8">
    <source>
        <dbReference type="SAM" id="SignalP"/>
    </source>
</evidence>
<comment type="PTM">
    <text evidence="7">Binds 1 heme group per subunit.</text>
</comment>
<name>A0A7C9IRT1_9RHOB</name>
<keyword evidence="10" id="KW-1185">Reference proteome</keyword>
<dbReference type="GO" id="GO:0042597">
    <property type="term" value="C:periplasmic space"/>
    <property type="evidence" value="ECO:0007669"/>
    <property type="project" value="InterPro"/>
</dbReference>
<dbReference type="InterPro" id="IPR015984">
    <property type="entry name" value="Cyt_c_prime_subgr"/>
</dbReference>
<keyword evidence="3 6" id="KW-0479">Metal-binding</keyword>
<evidence type="ECO:0000256" key="3">
    <source>
        <dbReference type="ARBA" id="ARBA00022723"/>
    </source>
</evidence>
<evidence type="ECO:0000256" key="7">
    <source>
        <dbReference type="PIRSR" id="PIRSR000027-2"/>
    </source>
</evidence>
<dbReference type="PRINTS" id="PR00608">
    <property type="entry name" value="CYTCHROMECII"/>
</dbReference>
<gene>
    <name evidence="9" type="ORF">GQ651_05340</name>
</gene>
<dbReference type="InterPro" id="IPR010980">
    <property type="entry name" value="Cyt_c/b562"/>
</dbReference>
<proteinExistence type="predicted"/>
<protein>
    <submittedName>
        <fullName evidence="9">Cytochrome c</fullName>
    </submittedName>
</protein>
<reference evidence="9 10" key="2">
    <citation type="submission" date="2020-03" db="EMBL/GenBank/DDBJ databases">
        <title>Kangsaoukella pontilimi gen. nov., sp. nov., a new member of the family Rhodobacteraceae isolated from a tidal mudflat.</title>
        <authorList>
            <person name="Kim I.S."/>
        </authorList>
    </citation>
    <scope>NUCLEOTIDE SEQUENCE [LARGE SCALE GENOMIC DNA]</scope>
    <source>
        <strain evidence="9 10">GH1-50</strain>
    </source>
</reference>
<dbReference type="GO" id="GO:0005506">
    <property type="term" value="F:iron ion binding"/>
    <property type="evidence" value="ECO:0007669"/>
    <property type="project" value="InterPro"/>
</dbReference>
<keyword evidence="2 7" id="KW-0349">Heme</keyword>
<keyword evidence="8" id="KW-0732">Signal</keyword>
<dbReference type="InterPro" id="IPR012127">
    <property type="entry name" value="Cyt_c_prime"/>
</dbReference>
<dbReference type="GO" id="GO:0022900">
    <property type="term" value="P:electron transport chain"/>
    <property type="evidence" value="ECO:0007669"/>
    <property type="project" value="InterPro"/>
</dbReference>
<dbReference type="PIRSF" id="PIRSF000027">
    <property type="entry name" value="Cytc_c_prime"/>
    <property type="match status" value="1"/>
</dbReference>
<evidence type="ECO:0000313" key="10">
    <source>
        <dbReference type="Proteomes" id="UP000480350"/>
    </source>
</evidence>
<dbReference type="GO" id="GO:0020037">
    <property type="term" value="F:heme binding"/>
    <property type="evidence" value="ECO:0007669"/>
    <property type="project" value="InterPro"/>
</dbReference>
<dbReference type="EMBL" id="WUPT01000001">
    <property type="protein sequence ID" value="MXQ07265.1"/>
    <property type="molecule type" value="Genomic_DNA"/>
</dbReference>
<feature type="binding site" description="covalent" evidence="7">
    <location>
        <position position="150"/>
    </location>
    <ligand>
        <name>heme c</name>
        <dbReference type="ChEBI" id="CHEBI:61717"/>
    </ligand>
</feature>
<dbReference type="PROSITE" id="PS51009">
    <property type="entry name" value="CYTCII"/>
    <property type="match status" value="1"/>
</dbReference>
<accession>A0A7C9IRT1</accession>
<comment type="caution">
    <text evidence="9">The sequence shown here is derived from an EMBL/GenBank/DDBJ whole genome shotgun (WGS) entry which is preliminary data.</text>
</comment>
<dbReference type="Pfam" id="PF01322">
    <property type="entry name" value="Cytochrom_C_2"/>
    <property type="match status" value="1"/>
</dbReference>
<evidence type="ECO:0000256" key="2">
    <source>
        <dbReference type="ARBA" id="ARBA00022617"/>
    </source>
</evidence>
<reference evidence="9 10" key="1">
    <citation type="submission" date="2019-12" db="EMBL/GenBank/DDBJ databases">
        <authorList>
            <person name="Lee S.D."/>
        </authorList>
    </citation>
    <scope>NUCLEOTIDE SEQUENCE [LARGE SCALE GENOMIC DNA]</scope>
    <source>
        <strain evidence="9 10">GH1-50</strain>
    </source>
</reference>
<sequence length="159" mass="15926">MSFTRSLIAGAVVATLVAPAAFAGGHGGNPAVKARQSHMQLYAHNLGVIGGMARGNVEYDAEAAQAAADNLVLLTQVSQRSYWVPGTSNADLGEETRLLPALFEDGGFAKAVEIGGNLAAAAEGLAAVASDGQAALGPALGPVGAQCGACHEAFQQPNN</sequence>
<keyword evidence="5 6" id="KW-0408">Iron</keyword>
<dbReference type="GO" id="GO:0009055">
    <property type="term" value="F:electron transfer activity"/>
    <property type="evidence" value="ECO:0007669"/>
    <property type="project" value="InterPro"/>
</dbReference>
<feature type="binding site" description="covalent" evidence="7">
    <location>
        <position position="147"/>
    </location>
    <ligand>
        <name>heme c</name>
        <dbReference type="ChEBI" id="CHEBI:61717"/>
    </ligand>
</feature>
<evidence type="ECO:0000256" key="4">
    <source>
        <dbReference type="ARBA" id="ARBA00022982"/>
    </source>
</evidence>